<organism evidence="1 2">
    <name type="scientific">Asparagus officinalis</name>
    <name type="common">Garden asparagus</name>
    <dbReference type="NCBI Taxonomy" id="4686"/>
    <lineage>
        <taxon>Eukaryota</taxon>
        <taxon>Viridiplantae</taxon>
        <taxon>Streptophyta</taxon>
        <taxon>Embryophyta</taxon>
        <taxon>Tracheophyta</taxon>
        <taxon>Spermatophyta</taxon>
        <taxon>Magnoliopsida</taxon>
        <taxon>Liliopsida</taxon>
        <taxon>Asparagales</taxon>
        <taxon>Asparagaceae</taxon>
        <taxon>Asparagoideae</taxon>
        <taxon>Asparagus</taxon>
    </lineage>
</organism>
<dbReference type="EMBL" id="CM007387">
    <property type="protein sequence ID" value="ONK65615.1"/>
    <property type="molecule type" value="Genomic_DNA"/>
</dbReference>
<sequence>MFFSLPADKTSQYTNSQHTNAPKLNTAISPSVFFLLKKNITSQTTTPRVTSINNRSRDLSTATTDSKALMELFNINMLRKSQPRMKDKFSFIIECQPSLKTRAIYAPIQPHKVQVQA</sequence>
<keyword evidence="2" id="KW-1185">Reference proteome</keyword>
<reference evidence="2" key="1">
    <citation type="journal article" date="2017" name="Nat. Commun.">
        <title>The asparagus genome sheds light on the origin and evolution of a young Y chromosome.</title>
        <authorList>
            <person name="Harkess A."/>
            <person name="Zhou J."/>
            <person name="Xu C."/>
            <person name="Bowers J.E."/>
            <person name="Van der Hulst R."/>
            <person name="Ayyampalayam S."/>
            <person name="Mercati F."/>
            <person name="Riccardi P."/>
            <person name="McKain M.R."/>
            <person name="Kakrana A."/>
            <person name="Tang H."/>
            <person name="Ray J."/>
            <person name="Groenendijk J."/>
            <person name="Arikit S."/>
            <person name="Mathioni S.M."/>
            <person name="Nakano M."/>
            <person name="Shan H."/>
            <person name="Telgmann-Rauber A."/>
            <person name="Kanno A."/>
            <person name="Yue Z."/>
            <person name="Chen H."/>
            <person name="Li W."/>
            <person name="Chen Y."/>
            <person name="Xu X."/>
            <person name="Zhang Y."/>
            <person name="Luo S."/>
            <person name="Chen H."/>
            <person name="Gao J."/>
            <person name="Mao Z."/>
            <person name="Pires J.C."/>
            <person name="Luo M."/>
            <person name="Kudrna D."/>
            <person name="Wing R.A."/>
            <person name="Meyers B.C."/>
            <person name="Yi K."/>
            <person name="Kong H."/>
            <person name="Lavrijsen P."/>
            <person name="Sunseri F."/>
            <person name="Falavigna A."/>
            <person name="Ye Y."/>
            <person name="Leebens-Mack J.H."/>
            <person name="Chen G."/>
        </authorList>
    </citation>
    <scope>NUCLEOTIDE SEQUENCE [LARGE SCALE GENOMIC DNA]</scope>
    <source>
        <strain evidence="2">cv. DH0086</strain>
    </source>
</reference>
<evidence type="ECO:0000313" key="1">
    <source>
        <dbReference type="EMBL" id="ONK65615.1"/>
    </source>
</evidence>
<accession>A0A5P1EI48</accession>
<dbReference type="Gramene" id="ONK65615">
    <property type="protein sequence ID" value="ONK65615"/>
    <property type="gene ID" value="A4U43_C07F38900"/>
</dbReference>
<dbReference type="AlphaFoldDB" id="A0A5P1EI48"/>
<evidence type="ECO:0000313" key="2">
    <source>
        <dbReference type="Proteomes" id="UP000243459"/>
    </source>
</evidence>
<name>A0A5P1EI48_ASPOF</name>
<dbReference type="Proteomes" id="UP000243459">
    <property type="component" value="Chromosome 7"/>
</dbReference>
<gene>
    <name evidence="1" type="ORF">A4U43_C07F38900</name>
</gene>
<proteinExistence type="predicted"/>
<protein>
    <submittedName>
        <fullName evidence="1">Uncharacterized protein</fullName>
    </submittedName>
</protein>